<evidence type="ECO:0000313" key="2">
    <source>
        <dbReference type="EMBL" id="KAF0720250.1"/>
    </source>
</evidence>
<dbReference type="SUPFAM" id="SSF51695">
    <property type="entry name" value="PLC-like phosphodiesterases"/>
    <property type="match status" value="1"/>
</dbReference>
<dbReference type="Proteomes" id="UP000332933">
    <property type="component" value="Unassembled WGS sequence"/>
</dbReference>
<feature type="compositionally biased region" description="Polar residues" evidence="1">
    <location>
        <begin position="1079"/>
        <end position="1090"/>
    </location>
</feature>
<reference evidence="3 4" key="1">
    <citation type="submission" date="2019-03" db="EMBL/GenBank/DDBJ databases">
        <authorList>
            <person name="Gaulin E."/>
            <person name="Dumas B."/>
        </authorList>
    </citation>
    <scope>NUCLEOTIDE SEQUENCE [LARGE SCALE GENOMIC DNA]</scope>
    <source>
        <strain evidence="3">CBS 568.67</strain>
    </source>
</reference>
<evidence type="ECO:0000313" key="4">
    <source>
        <dbReference type="Proteomes" id="UP000332933"/>
    </source>
</evidence>
<accession>A0A485K2M6</accession>
<gene>
    <name evidence="3" type="primary">Aste57867_437</name>
    <name evidence="2" type="ORF">As57867_000436</name>
    <name evidence="3" type="ORF">ASTE57867_437</name>
</gene>
<dbReference type="Gene3D" id="3.20.20.190">
    <property type="entry name" value="Phosphatidylinositol (PI) phosphodiesterase"/>
    <property type="match status" value="1"/>
</dbReference>
<name>A0A485K2M6_9STRA</name>
<feature type="compositionally biased region" description="Polar residues" evidence="1">
    <location>
        <begin position="1124"/>
        <end position="1134"/>
    </location>
</feature>
<evidence type="ECO:0000313" key="3">
    <source>
        <dbReference type="EMBL" id="VFT77662.1"/>
    </source>
</evidence>
<proteinExistence type="predicted"/>
<dbReference type="Gene3D" id="3.40.50.880">
    <property type="match status" value="1"/>
</dbReference>
<feature type="region of interest" description="Disordered" evidence="1">
    <location>
        <begin position="1107"/>
        <end position="1134"/>
    </location>
</feature>
<protein>
    <submittedName>
        <fullName evidence="3">Aste57867_437 protein</fullName>
    </submittedName>
</protein>
<reference evidence="2" key="2">
    <citation type="submission" date="2019-06" db="EMBL/GenBank/DDBJ databases">
        <title>Genomics analysis of Aphanomyces spp. identifies a new class of oomycete effector associated with host adaptation.</title>
        <authorList>
            <person name="Gaulin E."/>
        </authorList>
    </citation>
    <scope>NUCLEOTIDE SEQUENCE</scope>
    <source>
        <strain evidence="2">CBS 578.67</strain>
    </source>
</reference>
<dbReference type="OrthoDB" id="77894at2759"/>
<sequence>MEPQERTPPEATEDNTTDTRFQLEAADTAIRTYIESTLEGLPPCLHCSSISLVAQAVTRALSVTLSSRVMDETLALATAGMKHLASNRHNPALADDFHALLRQRADLLSKLQARAHRIQTGWLNARFRTLSLLPALELPNFVFHEPTNVDLVASTPLDPASLAREIASYSAQLEKRLSASREQQRRAAVELLQQQQTSLARRKHQTQAKQKRVQHVQQRWEYLVTQFVRRQRQHRMTIVKAAHSRHEYAQDDDDRWPLRGRCASSYLPRNFVVTYVDRLLEHAILSATWSLEMQEGRRPRSSKPMGARRRVVVRVAMLLCPNPFGAHFGLLYQRYFAQHAPDLDVLLEWSIFDVAALDFPTQAMQRCVHAFFVCGAPDVTHTSRHVISPWYTALVGFVRSLVAQGRVVGALGRGHIVLAEALGGHVERHAAWQRAHNVIEEKVRLQPQHTQTRVRVVHTLHGEYVSALPTSPGVRIYYNVPLPGAMYTFVSTIRRAQNLLSFDGYPECSGLVFRLFSQLVAQDDIGDADRNPLLRKASSSTARGSSLALEWVSAAPSIAHKFIKLFRSATATTPLGDDTPASPTALLHDVRATPPAIFAMKASIPHADFISDTEEYIAFAANEHAHAIVLGVSLSRDHHPVVFPRCSLNDMTDVRDVFPSLFFSPRYQPHHNHANAHHDDVTVLIQQLTLLELKSLTILHSYQRRHVLKSPRLVPGTLATNSHNRLLTLLAAIKFTLGTTSPLRLVVTFPEENLHEFTHYSPDEIQVRWLAVAAAAHANDVTSLTLVSRDATFIQVLRKVQPGWTFVLALPPVTDPQDALVVRKHAKLISRVADGILLSMEHELIACEPRHHAIAAVSVADLFHEAGLQVYVNVNASETTTVLGEASGPVREQLAFLLLGIDGVFTSNPHPVQDAWKLFRDGHVIVDEVRAALTQHTDALVQLKQAQLEAESDPLAQADGYRLYAHHYYNLPLDLTESDQWHKNTSSAVRFDRTHVATAAPNTVLAHVDRLLLVDVAREVARQRQAHETHLLQTSSSSPQKRDLRLAIKTPTLERVGPVWRSSSRRDGPSRRGKRIRNLGTSFRTPTCSPETADALGVAVRHIPVPPPKAPSHGHRIKPPHTVSPMSSMETRSPSMTLGRSIMDAAPSSTSKRARRGLHCLNLPVCSI</sequence>
<dbReference type="EMBL" id="VJMH01000022">
    <property type="protein sequence ID" value="KAF0720250.1"/>
    <property type="molecule type" value="Genomic_DNA"/>
</dbReference>
<dbReference type="InterPro" id="IPR029062">
    <property type="entry name" value="Class_I_gatase-like"/>
</dbReference>
<dbReference type="AlphaFoldDB" id="A0A485K2M6"/>
<feature type="region of interest" description="Disordered" evidence="1">
    <location>
        <begin position="1058"/>
        <end position="1090"/>
    </location>
</feature>
<dbReference type="GO" id="GO:0006629">
    <property type="term" value="P:lipid metabolic process"/>
    <property type="evidence" value="ECO:0007669"/>
    <property type="project" value="InterPro"/>
</dbReference>
<evidence type="ECO:0000256" key="1">
    <source>
        <dbReference type="SAM" id="MobiDB-lite"/>
    </source>
</evidence>
<dbReference type="SUPFAM" id="SSF52317">
    <property type="entry name" value="Class I glutamine amidotransferase-like"/>
    <property type="match status" value="1"/>
</dbReference>
<organism evidence="3 4">
    <name type="scientific">Aphanomyces stellatus</name>
    <dbReference type="NCBI Taxonomy" id="120398"/>
    <lineage>
        <taxon>Eukaryota</taxon>
        <taxon>Sar</taxon>
        <taxon>Stramenopiles</taxon>
        <taxon>Oomycota</taxon>
        <taxon>Saprolegniomycetes</taxon>
        <taxon>Saprolegniales</taxon>
        <taxon>Verrucalvaceae</taxon>
        <taxon>Aphanomyces</taxon>
    </lineage>
</organism>
<dbReference type="GO" id="GO:0008081">
    <property type="term" value="F:phosphoric diester hydrolase activity"/>
    <property type="evidence" value="ECO:0007669"/>
    <property type="project" value="InterPro"/>
</dbReference>
<dbReference type="EMBL" id="CAADRA010000022">
    <property type="protein sequence ID" value="VFT77662.1"/>
    <property type="molecule type" value="Genomic_DNA"/>
</dbReference>
<keyword evidence="4" id="KW-1185">Reference proteome</keyword>
<dbReference type="InterPro" id="IPR017946">
    <property type="entry name" value="PLC-like_Pdiesterase_TIM-brl"/>
</dbReference>